<dbReference type="EMBL" id="WOTB01000017">
    <property type="protein sequence ID" value="NHN85514.1"/>
    <property type="molecule type" value="Genomic_DNA"/>
</dbReference>
<sequence>MPSAENQRPLSIQNINETDISGDVHFREQSRAGRPRVYLAGDLVFRPDAEMIFADLKRLCAEAGLEGVAPLDGQMDLAGLAPGYETTLAIISADRDLMDGCDAGLFCLDPFRRAADMDPGTAVEIGYMMAQGKPLCGYTADGRFYPEKVRDYWRKAWGSELRPRTETGGSGGLEDTDGIIVHSEGMLQNGMTEGFIRLSGGNVGVGTTLQEAALPAIRVLADRLLQAA</sequence>
<dbReference type="Proteomes" id="UP000635278">
    <property type="component" value="Unassembled WGS sequence"/>
</dbReference>
<dbReference type="Pfam" id="PF05014">
    <property type="entry name" value="Nuc_deoxyrib_tr"/>
    <property type="match status" value="1"/>
</dbReference>
<dbReference type="PANTHER" id="PTHR15364:SF0">
    <property type="entry name" value="2'-DEOXYNUCLEOSIDE 5'-PHOSPHATE N-HYDROLASE 1"/>
    <property type="match status" value="1"/>
</dbReference>
<accession>A0ABX0JQU8</accession>
<protein>
    <recommendedName>
        <fullName evidence="3">Nucleoside 2-deoxyribosyltransferase</fullName>
    </recommendedName>
</protein>
<dbReference type="InterPro" id="IPR051239">
    <property type="entry name" value="2'-dNMP_N-hydrolase"/>
</dbReference>
<organism evidence="1 2">
    <name type="scientific">Acetobacter musti</name>
    <dbReference type="NCBI Taxonomy" id="864732"/>
    <lineage>
        <taxon>Bacteria</taxon>
        <taxon>Pseudomonadati</taxon>
        <taxon>Pseudomonadota</taxon>
        <taxon>Alphaproteobacteria</taxon>
        <taxon>Acetobacterales</taxon>
        <taxon>Acetobacteraceae</taxon>
        <taxon>Acetobacter</taxon>
    </lineage>
</organism>
<reference evidence="1 2" key="1">
    <citation type="journal article" date="2020" name="Int. J. Syst. Evol. Microbiol.">
        <title>Novel acetic acid bacteria from cider fermentations: Acetobacter conturbans sp. nov. and Acetobacter fallax sp. nov.</title>
        <authorList>
            <person name="Sombolestani A.S."/>
            <person name="Cleenwerck I."/>
            <person name="Cnockaert M."/>
            <person name="Borremans W."/>
            <person name="Wieme A.D."/>
            <person name="De Vuyst L."/>
            <person name="Vandamme P."/>
        </authorList>
    </citation>
    <scope>NUCLEOTIDE SEQUENCE [LARGE SCALE GENOMIC DNA]</scope>
    <source>
        <strain evidence="1 2">LMG 30640</strain>
    </source>
</reference>
<evidence type="ECO:0000313" key="1">
    <source>
        <dbReference type="EMBL" id="NHN85514.1"/>
    </source>
</evidence>
<gene>
    <name evidence="1" type="ORF">GOB93_12800</name>
</gene>
<dbReference type="SUPFAM" id="SSF52309">
    <property type="entry name" value="N-(deoxy)ribosyltransferase-like"/>
    <property type="match status" value="1"/>
</dbReference>
<name>A0ABX0JQU8_9PROT</name>
<dbReference type="Gene3D" id="3.40.50.450">
    <property type="match status" value="1"/>
</dbReference>
<evidence type="ECO:0008006" key="3">
    <source>
        <dbReference type="Google" id="ProtNLM"/>
    </source>
</evidence>
<evidence type="ECO:0000313" key="2">
    <source>
        <dbReference type="Proteomes" id="UP000635278"/>
    </source>
</evidence>
<dbReference type="InterPro" id="IPR007710">
    <property type="entry name" value="Nucleoside_deoxyribTrfase"/>
</dbReference>
<proteinExistence type="predicted"/>
<dbReference type="PANTHER" id="PTHR15364">
    <property type="entry name" value="2'-DEOXYNUCLEOSIDE 5'-PHOSPHATE N-HYDROLASE 1"/>
    <property type="match status" value="1"/>
</dbReference>
<comment type="caution">
    <text evidence="1">The sequence shown here is derived from an EMBL/GenBank/DDBJ whole genome shotgun (WGS) entry which is preliminary data.</text>
</comment>
<keyword evidence="2" id="KW-1185">Reference proteome</keyword>